<dbReference type="Gene3D" id="3.40.630.30">
    <property type="match status" value="1"/>
</dbReference>
<dbReference type="GO" id="GO:0016747">
    <property type="term" value="F:acyltransferase activity, transferring groups other than amino-acyl groups"/>
    <property type="evidence" value="ECO:0007669"/>
    <property type="project" value="InterPro"/>
</dbReference>
<accession>A0A9J6NYY3</accession>
<dbReference type="AlphaFoldDB" id="A0A9J6NYY3"/>
<name>A0A9J6NYY3_9CLOT</name>
<feature type="domain" description="N-acetyltransferase" evidence="1">
    <location>
        <begin position="8"/>
        <end position="154"/>
    </location>
</feature>
<dbReference type="EMBL" id="JAGSOJ010000001">
    <property type="protein sequence ID" value="MCM1989190.1"/>
    <property type="molecule type" value="Genomic_DNA"/>
</dbReference>
<dbReference type="RefSeq" id="WP_250858120.1">
    <property type="nucleotide sequence ID" value="NZ_JAGSOJ010000001.1"/>
</dbReference>
<gene>
    <name evidence="2" type="ORF">KDK92_05510</name>
</gene>
<evidence type="ECO:0000259" key="1">
    <source>
        <dbReference type="PROSITE" id="PS51186"/>
    </source>
</evidence>
<protein>
    <submittedName>
        <fullName evidence="2">GNAT family N-acetyltransferase</fullName>
    </submittedName>
</protein>
<evidence type="ECO:0000313" key="2">
    <source>
        <dbReference type="EMBL" id="MCM1989190.1"/>
    </source>
</evidence>
<dbReference type="Proteomes" id="UP001056429">
    <property type="component" value="Unassembled WGS sequence"/>
</dbReference>
<dbReference type="Pfam" id="PF00583">
    <property type="entry name" value="Acetyltransf_1"/>
    <property type="match status" value="1"/>
</dbReference>
<sequence length="154" mass="18219">MNYDFRKVNIKDVEDILTWKYEGIYSLYDNDRTQGKINWIKSLPEDENAFSVCNDKNELVAHFEIYIKEKINFAVQMRPSLTGKGMGRELIQSFLDFAKIKYNLESIELFVVKFNERAIKAYENVGFEKVKEYSAKLSISDTEETEFVVMEKYF</sequence>
<dbReference type="InterPro" id="IPR016181">
    <property type="entry name" value="Acyl_CoA_acyltransferase"/>
</dbReference>
<dbReference type="PANTHER" id="PTHR43415:SF3">
    <property type="entry name" value="GNAT-FAMILY ACETYLTRANSFERASE"/>
    <property type="match status" value="1"/>
</dbReference>
<reference evidence="2" key="2">
    <citation type="submission" date="2021-04" db="EMBL/GenBank/DDBJ databases">
        <authorList>
            <person name="Dong X."/>
        </authorList>
    </citation>
    <scope>NUCLEOTIDE SEQUENCE</scope>
    <source>
        <strain evidence="2">ZWT</strain>
    </source>
</reference>
<dbReference type="SUPFAM" id="SSF55729">
    <property type="entry name" value="Acyl-CoA N-acyltransferases (Nat)"/>
    <property type="match status" value="1"/>
</dbReference>
<organism evidence="2 3">
    <name type="scientific">Oceanirhabdus seepicola</name>
    <dbReference type="NCBI Taxonomy" id="2828781"/>
    <lineage>
        <taxon>Bacteria</taxon>
        <taxon>Bacillati</taxon>
        <taxon>Bacillota</taxon>
        <taxon>Clostridia</taxon>
        <taxon>Eubacteriales</taxon>
        <taxon>Clostridiaceae</taxon>
        <taxon>Oceanirhabdus</taxon>
    </lineage>
</organism>
<evidence type="ECO:0000313" key="3">
    <source>
        <dbReference type="Proteomes" id="UP001056429"/>
    </source>
</evidence>
<proteinExistence type="predicted"/>
<dbReference type="PROSITE" id="PS51186">
    <property type="entry name" value="GNAT"/>
    <property type="match status" value="1"/>
</dbReference>
<reference evidence="2" key="1">
    <citation type="journal article" date="2021" name="mSystems">
        <title>Bacteria and Archaea Synergistically Convert Glycine Betaine to Biogenic Methane in the Formosa Cold Seep of the South China Sea.</title>
        <authorList>
            <person name="Li L."/>
            <person name="Zhang W."/>
            <person name="Zhang S."/>
            <person name="Song L."/>
            <person name="Sun Q."/>
            <person name="Zhang H."/>
            <person name="Xiang H."/>
            <person name="Dong X."/>
        </authorList>
    </citation>
    <scope>NUCLEOTIDE SEQUENCE</scope>
    <source>
        <strain evidence="2">ZWT</strain>
    </source>
</reference>
<comment type="caution">
    <text evidence="2">The sequence shown here is derived from an EMBL/GenBank/DDBJ whole genome shotgun (WGS) entry which is preliminary data.</text>
</comment>
<dbReference type="InterPro" id="IPR000182">
    <property type="entry name" value="GNAT_dom"/>
</dbReference>
<dbReference type="PANTHER" id="PTHR43415">
    <property type="entry name" value="SPERMIDINE N(1)-ACETYLTRANSFERASE"/>
    <property type="match status" value="1"/>
</dbReference>
<keyword evidence="3" id="KW-1185">Reference proteome</keyword>